<dbReference type="Proteomes" id="UP001220324">
    <property type="component" value="Unassembled WGS sequence"/>
</dbReference>
<accession>A0AAD6GCN1</accession>
<organism evidence="1 2">
    <name type="scientific">Penicillium frequentans</name>
    <dbReference type="NCBI Taxonomy" id="3151616"/>
    <lineage>
        <taxon>Eukaryota</taxon>
        <taxon>Fungi</taxon>
        <taxon>Dikarya</taxon>
        <taxon>Ascomycota</taxon>
        <taxon>Pezizomycotina</taxon>
        <taxon>Eurotiomycetes</taxon>
        <taxon>Eurotiomycetidae</taxon>
        <taxon>Eurotiales</taxon>
        <taxon>Aspergillaceae</taxon>
        <taxon>Penicillium</taxon>
    </lineage>
</organism>
<protein>
    <submittedName>
        <fullName evidence="1">Transcriptional regulator family: Fungal Specific TF</fullName>
    </submittedName>
</protein>
<dbReference type="EMBL" id="JAQIZZ010000006">
    <property type="protein sequence ID" value="KAJ5537808.1"/>
    <property type="molecule type" value="Genomic_DNA"/>
</dbReference>
<comment type="caution">
    <text evidence="1">The sequence shown here is derived from an EMBL/GenBank/DDBJ whole genome shotgun (WGS) entry which is preliminary data.</text>
</comment>
<evidence type="ECO:0000313" key="2">
    <source>
        <dbReference type="Proteomes" id="UP001220324"/>
    </source>
</evidence>
<dbReference type="CDD" id="cd12148">
    <property type="entry name" value="fungal_TF_MHR"/>
    <property type="match status" value="1"/>
</dbReference>
<sequence length="345" mass="39446">MRAYYIRAISLRARILKYVKALEGEIPWELETSKFSLLNAELQSLERSIPDTLKMTTPNKYLYKALGRLNLFFGLHILLAQTSNDLYRICVAQLVFPDTSTKWIRDNAPQAFSERCHWMCLKKSVYIAKLLKDLWLFHRPSLIDTSYANHVQICSSVLLTTLLSWGEAEPLLPHIELNDYENILRDNLTILHYLQKYIKVDAYCQSAREALRRFKKLLPSGDLSKTNHSSTGRVVNAQNVPYSQSSLDYILNPLGTYPLARKQTQDHDTFNSSAEVIMSESFDFMTEPQLPAANSNIGSFGDFVSSSPFDWSETLIFDSAGYPTFLDELTGWNAQTLEWNELSSG</sequence>
<reference evidence="1 2" key="1">
    <citation type="journal article" date="2023" name="IMA Fungus">
        <title>Comparative genomic study of the Penicillium genus elucidates a diverse pangenome and 15 lateral gene transfer events.</title>
        <authorList>
            <person name="Petersen C."/>
            <person name="Sorensen T."/>
            <person name="Nielsen M.R."/>
            <person name="Sondergaard T.E."/>
            <person name="Sorensen J.L."/>
            <person name="Fitzpatrick D.A."/>
            <person name="Frisvad J.C."/>
            <person name="Nielsen K.L."/>
        </authorList>
    </citation>
    <scope>NUCLEOTIDE SEQUENCE [LARGE SCALE GENOMIC DNA]</scope>
    <source>
        <strain evidence="1 2">IBT 35679</strain>
    </source>
</reference>
<evidence type="ECO:0000313" key="1">
    <source>
        <dbReference type="EMBL" id="KAJ5537808.1"/>
    </source>
</evidence>
<dbReference type="AlphaFoldDB" id="A0AAD6GCN1"/>
<keyword evidence="2" id="KW-1185">Reference proteome</keyword>
<name>A0AAD6GCN1_9EURO</name>
<proteinExistence type="predicted"/>
<gene>
    <name evidence="1" type="ORF">N7494_007287</name>
</gene>